<protein>
    <submittedName>
        <fullName evidence="6">Superfamily I DNA/RNA helicase</fullName>
    </submittedName>
</protein>
<keyword evidence="1" id="KW-0547">Nucleotide-binding</keyword>
<name>A0A852YPN7_9ACTN</name>
<evidence type="ECO:0000256" key="1">
    <source>
        <dbReference type="ARBA" id="ARBA00022741"/>
    </source>
</evidence>
<dbReference type="Gene3D" id="3.40.50.300">
    <property type="entry name" value="P-loop containing nucleotide triphosphate hydrolases"/>
    <property type="match status" value="1"/>
</dbReference>
<dbReference type="GO" id="GO:0005524">
    <property type="term" value="F:ATP binding"/>
    <property type="evidence" value="ECO:0007669"/>
    <property type="project" value="UniProtKB-KW"/>
</dbReference>
<keyword evidence="7" id="KW-1185">Reference proteome</keyword>
<evidence type="ECO:0000259" key="5">
    <source>
        <dbReference type="Pfam" id="PF13361"/>
    </source>
</evidence>
<dbReference type="SUPFAM" id="SSF52540">
    <property type="entry name" value="P-loop containing nucleoside triphosphate hydrolases"/>
    <property type="match status" value="1"/>
</dbReference>
<accession>A0A852YPN7</accession>
<dbReference type="InterPro" id="IPR014017">
    <property type="entry name" value="DNA_helicase_UvrD-like_C"/>
</dbReference>
<dbReference type="GO" id="GO:0016787">
    <property type="term" value="F:hydrolase activity"/>
    <property type="evidence" value="ECO:0007669"/>
    <property type="project" value="UniProtKB-KW"/>
</dbReference>
<evidence type="ECO:0000256" key="2">
    <source>
        <dbReference type="ARBA" id="ARBA00022801"/>
    </source>
</evidence>
<proteinExistence type="predicted"/>
<keyword evidence="2" id="KW-0378">Hydrolase</keyword>
<evidence type="ECO:0000313" key="7">
    <source>
        <dbReference type="Proteomes" id="UP000548304"/>
    </source>
</evidence>
<keyword evidence="3 6" id="KW-0347">Helicase</keyword>
<dbReference type="AlphaFoldDB" id="A0A852YPN7"/>
<evidence type="ECO:0000256" key="3">
    <source>
        <dbReference type="ARBA" id="ARBA00022806"/>
    </source>
</evidence>
<evidence type="ECO:0000256" key="4">
    <source>
        <dbReference type="ARBA" id="ARBA00022840"/>
    </source>
</evidence>
<comment type="caution">
    <text evidence="6">The sequence shown here is derived from an EMBL/GenBank/DDBJ whole genome shotgun (WGS) entry which is preliminary data.</text>
</comment>
<feature type="domain" description="UvrD-like helicase C-terminal" evidence="5">
    <location>
        <begin position="106"/>
        <end position="194"/>
    </location>
</feature>
<dbReference type="GO" id="GO:0004386">
    <property type="term" value="F:helicase activity"/>
    <property type="evidence" value="ECO:0007669"/>
    <property type="project" value="UniProtKB-KW"/>
</dbReference>
<dbReference type="Pfam" id="PF13361">
    <property type="entry name" value="UvrD_C"/>
    <property type="match status" value="1"/>
</dbReference>
<sequence length="208" mass="23226">MSYRTTREILSRALSVVSGEHFDDLDDDSDTLAGYRSVLHGPDPAVTGYDSWSEEIAALTATLRTWLAELGTSEHGIEQDPRGRIAMCVADREAVNQVMRYLSDEASITCAELTKEGPRGDGQIHVGTMHRFKGIEYQRIALVGVCSGIIPRESVLERIREKDAARYQRELRKSRSFLFVAATRARDVLRISWHGQPSPFLAGMMPDS</sequence>
<dbReference type="RefSeq" id="WP_218861886.1">
    <property type="nucleotide sequence ID" value="NZ_JACBYW010000001.1"/>
</dbReference>
<organism evidence="6 7">
    <name type="scientific">Actinopolyspora biskrensis</name>
    <dbReference type="NCBI Taxonomy" id="1470178"/>
    <lineage>
        <taxon>Bacteria</taxon>
        <taxon>Bacillati</taxon>
        <taxon>Actinomycetota</taxon>
        <taxon>Actinomycetes</taxon>
        <taxon>Actinopolysporales</taxon>
        <taxon>Actinopolysporaceae</taxon>
        <taxon>Actinopolyspora</taxon>
    </lineage>
</organism>
<dbReference type="InterPro" id="IPR027417">
    <property type="entry name" value="P-loop_NTPase"/>
</dbReference>
<gene>
    <name evidence="6" type="ORF">FHR84_000558</name>
</gene>
<keyword evidence="4" id="KW-0067">ATP-binding</keyword>
<dbReference type="Proteomes" id="UP000548304">
    <property type="component" value="Unassembled WGS sequence"/>
</dbReference>
<dbReference type="EMBL" id="JACBYW010000001">
    <property type="protein sequence ID" value="NYH77244.1"/>
    <property type="molecule type" value="Genomic_DNA"/>
</dbReference>
<reference evidence="6 7" key="1">
    <citation type="submission" date="2020-07" db="EMBL/GenBank/DDBJ databases">
        <title>Genomic Encyclopedia of Type Strains, Phase III (KMG-III): the genomes of soil and plant-associated and newly described type strains.</title>
        <authorList>
            <person name="Whitman W."/>
        </authorList>
    </citation>
    <scope>NUCLEOTIDE SEQUENCE [LARGE SCALE GENOMIC DNA]</scope>
    <source>
        <strain evidence="6 7">CECT 8576</strain>
    </source>
</reference>
<evidence type="ECO:0000313" key="6">
    <source>
        <dbReference type="EMBL" id="NYH77244.1"/>
    </source>
</evidence>